<organism evidence="1 2">
    <name type="scientific">Cysteiniphilum litorale</name>
    <dbReference type="NCBI Taxonomy" id="2056700"/>
    <lineage>
        <taxon>Bacteria</taxon>
        <taxon>Pseudomonadati</taxon>
        <taxon>Pseudomonadota</taxon>
        <taxon>Gammaproteobacteria</taxon>
        <taxon>Thiotrichales</taxon>
        <taxon>Fastidiosibacteraceae</taxon>
        <taxon>Cysteiniphilum</taxon>
    </lineage>
</organism>
<dbReference type="Proteomes" id="UP000636949">
    <property type="component" value="Unassembled WGS sequence"/>
</dbReference>
<sequence>MFFRNSLSKHLIRFLTRDVDKPRKLALSDYQSLSRTVLPCDVLLVEGRSRTARVISYITRSIWTHAALYIGKLSELTPQLQHTLLQFNPHLEPEHIIIESILGEGVVVKNLNEYTHEHVRICRPKGISKAQVITVFNYAIANLGKPYDHRQVFDLARFLFPWMILPRKWRSSIFQHNAKGHAKMTCSLLLAQAFIQARFPILPTIEKRSSGNYFEAIVRNPRLFVPCDFDYSPFFDIVKYPMILIEGNSDELFLWNNEVMSNDEEGLTEISPSNEVKHSSG</sequence>
<dbReference type="OrthoDB" id="1550427at2"/>
<protein>
    <recommendedName>
        <fullName evidence="3">Lipo-like protein</fullName>
    </recommendedName>
</protein>
<dbReference type="InterPro" id="IPR038765">
    <property type="entry name" value="Papain-like_cys_pep_sf"/>
</dbReference>
<accession>A0A8J2Z670</accession>
<keyword evidence="2" id="KW-1185">Reference proteome</keyword>
<evidence type="ECO:0000313" key="1">
    <source>
        <dbReference type="EMBL" id="GGG03807.1"/>
    </source>
</evidence>
<dbReference type="EMBL" id="BMJS01000029">
    <property type="protein sequence ID" value="GGG03807.1"/>
    <property type="molecule type" value="Genomic_DNA"/>
</dbReference>
<dbReference type="Gene3D" id="3.90.1720.10">
    <property type="entry name" value="endopeptidase domain like (from Nostoc punctiforme)"/>
    <property type="match status" value="1"/>
</dbReference>
<gene>
    <name evidence="1" type="ORF">GCM10010995_21590</name>
</gene>
<dbReference type="InterPro" id="IPR024453">
    <property type="entry name" value="Peptidase_C92"/>
</dbReference>
<dbReference type="RefSeq" id="WP_117003519.1">
    <property type="nucleotide sequence ID" value="NZ_BMJS01000029.1"/>
</dbReference>
<reference evidence="1" key="2">
    <citation type="submission" date="2020-09" db="EMBL/GenBank/DDBJ databases">
        <authorList>
            <person name="Sun Q."/>
            <person name="Zhou Y."/>
        </authorList>
    </citation>
    <scope>NUCLEOTIDE SEQUENCE</scope>
    <source>
        <strain evidence="1">CGMCC 1.15758</strain>
    </source>
</reference>
<evidence type="ECO:0000313" key="2">
    <source>
        <dbReference type="Proteomes" id="UP000636949"/>
    </source>
</evidence>
<proteinExistence type="predicted"/>
<name>A0A8J2Z670_9GAMM</name>
<dbReference type="SUPFAM" id="SSF54001">
    <property type="entry name" value="Cysteine proteinases"/>
    <property type="match status" value="1"/>
</dbReference>
<dbReference type="AlphaFoldDB" id="A0A8J2Z670"/>
<evidence type="ECO:0008006" key="3">
    <source>
        <dbReference type="Google" id="ProtNLM"/>
    </source>
</evidence>
<comment type="caution">
    <text evidence="1">The sequence shown here is derived from an EMBL/GenBank/DDBJ whole genome shotgun (WGS) entry which is preliminary data.</text>
</comment>
<dbReference type="Pfam" id="PF05708">
    <property type="entry name" value="Peptidase_C92"/>
    <property type="match status" value="1"/>
</dbReference>
<reference evidence="1" key="1">
    <citation type="journal article" date="2014" name="Int. J. Syst. Evol. Microbiol.">
        <title>Complete genome sequence of Corynebacterium casei LMG S-19264T (=DSM 44701T), isolated from a smear-ripened cheese.</title>
        <authorList>
            <consortium name="US DOE Joint Genome Institute (JGI-PGF)"/>
            <person name="Walter F."/>
            <person name="Albersmeier A."/>
            <person name="Kalinowski J."/>
            <person name="Ruckert C."/>
        </authorList>
    </citation>
    <scope>NUCLEOTIDE SEQUENCE</scope>
    <source>
        <strain evidence="1">CGMCC 1.15758</strain>
    </source>
</reference>